<accession>A0A1H1GWA1</accession>
<dbReference type="Proteomes" id="UP000183053">
    <property type="component" value="Unassembled WGS sequence"/>
</dbReference>
<keyword evidence="4" id="KW-1185">Reference proteome</keyword>
<dbReference type="STRING" id="47312.SAMN04489765_3625"/>
<keyword evidence="2" id="KW-0472">Membrane</keyword>
<dbReference type="EMBL" id="FNLF01000002">
    <property type="protein sequence ID" value="SDR17515.1"/>
    <property type="molecule type" value="Genomic_DNA"/>
</dbReference>
<keyword evidence="2" id="KW-1133">Transmembrane helix</keyword>
<keyword evidence="2" id="KW-0812">Transmembrane</keyword>
<protein>
    <submittedName>
        <fullName evidence="3">Uncharacterized protein</fullName>
    </submittedName>
</protein>
<evidence type="ECO:0000313" key="4">
    <source>
        <dbReference type="Proteomes" id="UP000183053"/>
    </source>
</evidence>
<feature type="region of interest" description="Disordered" evidence="1">
    <location>
        <begin position="1"/>
        <end position="21"/>
    </location>
</feature>
<organism evidence="3 4">
    <name type="scientific">Tsukamurella pulmonis</name>
    <dbReference type="NCBI Taxonomy" id="47312"/>
    <lineage>
        <taxon>Bacteria</taxon>
        <taxon>Bacillati</taxon>
        <taxon>Actinomycetota</taxon>
        <taxon>Actinomycetes</taxon>
        <taxon>Mycobacteriales</taxon>
        <taxon>Tsukamurellaceae</taxon>
        <taxon>Tsukamurella</taxon>
    </lineage>
</organism>
<gene>
    <name evidence="3" type="ORF">SAMN04489765_3625</name>
</gene>
<evidence type="ECO:0000313" key="3">
    <source>
        <dbReference type="EMBL" id="SDR17515.1"/>
    </source>
</evidence>
<feature type="compositionally biased region" description="Basic and acidic residues" evidence="1">
    <location>
        <begin position="9"/>
        <end position="21"/>
    </location>
</feature>
<name>A0A1H1GWA1_9ACTN</name>
<feature type="transmembrane region" description="Helical" evidence="2">
    <location>
        <begin position="36"/>
        <end position="58"/>
    </location>
</feature>
<reference evidence="4" key="1">
    <citation type="submission" date="2016-10" db="EMBL/GenBank/DDBJ databases">
        <authorList>
            <person name="Varghese N."/>
            <person name="Submissions S."/>
        </authorList>
    </citation>
    <scope>NUCLEOTIDE SEQUENCE [LARGE SCALE GENOMIC DNA]</scope>
    <source>
        <strain evidence="4">DSM 44142</strain>
    </source>
</reference>
<evidence type="ECO:0000256" key="2">
    <source>
        <dbReference type="SAM" id="Phobius"/>
    </source>
</evidence>
<sequence>MTGENDNGYEERNPKTMTDTSERGARLARLFDIRNVVGALLGLYGLGLLIAGLFPGLAEAGTPGLQHRPDVTDLAAGSSANLWVGAALVLCGIAFVAWAVLRPARASTDQE</sequence>
<dbReference type="AlphaFoldDB" id="A0A1H1GWA1"/>
<feature type="transmembrane region" description="Helical" evidence="2">
    <location>
        <begin position="78"/>
        <end position="101"/>
    </location>
</feature>
<proteinExistence type="predicted"/>
<evidence type="ECO:0000256" key="1">
    <source>
        <dbReference type="SAM" id="MobiDB-lite"/>
    </source>
</evidence>